<sequence length="343" mass="39711">MVQTFYNDLNPSTRKIIDAVTGGTLNNNTLKETQESIEEMTLNNYQWQVTRTKPTKATNVFSINVVAMLASQVEVLSKKIDWLSCSKQVNSSNIEHEQVDFIGNNSRPQNNLYNNNLIQDEGIIQISLRVVKEIKGYNPSRLSATLPKSDLEEMLTKFISVSESKFQNTETTFRNQQASILGLENQIIQLAKLVSERQQGSLPSKTEINPKKQVHTIIVRTRNVLAKPEKKMNLEAVEKNDKLKECKKAHKLVVREYKLPILYLANLKKCRINEQYVYILTYLLLKPFRRCPNIIFLKDFLSNKRNLDKRSTIKLNEECSTIFQNKLPTKLKDPRNFTIHYFI</sequence>
<dbReference type="OrthoDB" id="778454at2759"/>
<keyword evidence="2" id="KW-1185">Reference proteome</keyword>
<name>A0A5B6VM45_9ROSI</name>
<gene>
    <name evidence="1" type="ORF">EPI10_015876</name>
</gene>
<comment type="caution">
    <text evidence="1">The sequence shown here is derived from an EMBL/GenBank/DDBJ whole genome shotgun (WGS) entry which is preliminary data.</text>
</comment>
<dbReference type="Proteomes" id="UP000325315">
    <property type="component" value="Unassembled WGS sequence"/>
</dbReference>
<evidence type="ECO:0000313" key="2">
    <source>
        <dbReference type="Proteomes" id="UP000325315"/>
    </source>
</evidence>
<proteinExistence type="predicted"/>
<evidence type="ECO:0000313" key="1">
    <source>
        <dbReference type="EMBL" id="KAA3470145.1"/>
    </source>
</evidence>
<reference evidence="2" key="1">
    <citation type="journal article" date="2019" name="Plant Biotechnol. J.">
        <title>Genome sequencing of the Australian wild diploid species Gossypium australe highlights disease resistance and delayed gland morphogenesis.</title>
        <authorList>
            <person name="Cai Y."/>
            <person name="Cai X."/>
            <person name="Wang Q."/>
            <person name="Wang P."/>
            <person name="Zhang Y."/>
            <person name="Cai C."/>
            <person name="Xu Y."/>
            <person name="Wang K."/>
            <person name="Zhou Z."/>
            <person name="Wang C."/>
            <person name="Geng S."/>
            <person name="Li B."/>
            <person name="Dong Q."/>
            <person name="Hou Y."/>
            <person name="Wang H."/>
            <person name="Ai P."/>
            <person name="Liu Z."/>
            <person name="Yi F."/>
            <person name="Sun M."/>
            <person name="An G."/>
            <person name="Cheng J."/>
            <person name="Zhang Y."/>
            <person name="Shi Q."/>
            <person name="Xie Y."/>
            <person name="Shi X."/>
            <person name="Chang Y."/>
            <person name="Huang F."/>
            <person name="Chen Y."/>
            <person name="Hong S."/>
            <person name="Mi L."/>
            <person name="Sun Q."/>
            <person name="Zhang L."/>
            <person name="Zhou B."/>
            <person name="Peng R."/>
            <person name="Zhang X."/>
            <person name="Liu F."/>
        </authorList>
    </citation>
    <scope>NUCLEOTIDE SEQUENCE [LARGE SCALE GENOMIC DNA]</scope>
    <source>
        <strain evidence="2">cv. PA1801</strain>
    </source>
</reference>
<accession>A0A5B6VM45</accession>
<dbReference type="AlphaFoldDB" id="A0A5B6VM45"/>
<protein>
    <submittedName>
        <fullName evidence="1">F-box/LRR-repeat protein 13-like</fullName>
    </submittedName>
</protein>
<dbReference type="EMBL" id="SMMG02000006">
    <property type="protein sequence ID" value="KAA3470145.1"/>
    <property type="molecule type" value="Genomic_DNA"/>
</dbReference>
<organism evidence="1 2">
    <name type="scientific">Gossypium australe</name>
    <dbReference type="NCBI Taxonomy" id="47621"/>
    <lineage>
        <taxon>Eukaryota</taxon>
        <taxon>Viridiplantae</taxon>
        <taxon>Streptophyta</taxon>
        <taxon>Embryophyta</taxon>
        <taxon>Tracheophyta</taxon>
        <taxon>Spermatophyta</taxon>
        <taxon>Magnoliopsida</taxon>
        <taxon>eudicotyledons</taxon>
        <taxon>Gunneridae</taxon>
        <taxon>Pentapetalae</taxon>
        <taxon>rosids</taxon>
        <taxon>malvids</taxon>
        <taxon>Malvales</taxon>
        <taxon>Malvaceae</taxon>
        <taxon>Malvoideae</taxon>
        <taxon>Gossypium</taxon>
    </lineage>
</organism>